<keyword evidence="1" id="KW-1133">Transmembrane helix</keyword>
<evidence type="ECO:0000313" key="2">
    <source>
        <dbReference type="EMBL" id="WDR03610.1"/>
    </source>
</evidence>
<organism evidence="2 3">
    <name type="scientific">Devosia algicola</name>
    <dbReference type="NCBI Taxonomy" id="3026418"/>
    <lineage>
        <taxon>Bacteria</taxon>
        <taxon>Pseudomonadati</taxon>
        <taxon>Pseudomonadota</taxon>
        <taxon>Alphaproteobacteria</taxon>
        <taxon>Hyphomicrobiales</taxon>
        <taxon>Devosiaceae</taxon>
        <taxon>Devosia</taxon>
    </lineage>
</organism>
<keyword evidence="1" id="KW-0812">Transmembrane</keyword>
<accession>A0ABY7YRC7</accession>
<keyword evidence="3" id="KW-1185">Reference proteome</keyword>
<evidence type="ECO:0000256" key="1">
    <source>
        <dbReference type="SAM" id="Phobius"/>
    </source>
</evidence>
<sequence length="103" mass="10553">MDQVADLPPLAIVTFGAVLAVIFGVRYLGLAQGGSSRTNPPTGAAQVAAVIVDPKALNEAAAEVSGLSVAVHSLTEQVKRTADEIDALREEMRVQGAGGVRNS</sequence>
<reference evidence="2 3" key="1">
    <citation type="submission" date="2023-02" db="EMBL/GenBank/DDBJ databases">
        <title>Devosia algicola sp. nov., isolated from the phycosphere of marine algae.</title>
        <authorList>
            <person name="Kim J.M."/>
            <person name="Lee J.K."/>
            <person name="Choi B.J."/>
            <person name="Bayburt H."/>
            <person name="Jeon C.O."/>
        </authorList>
    </citation>
    <scope>NUCLEOTIDE SEQUENCE [LARGE SCALE GENOMIC DNA]</scope>
    <source>
        <strain evidence="2 3">G20-9</strain>
    </source>
</reference>
<name>A0ABY7YRC7_9HYPH</name>
<protein>
    <recommendedName>
        <fullName evidence="4">DUF2746 domain-containing protein</fullName>
    </recommendedName>
</protein>
<proteinExistence type="predicted"/>
<dbReference type="Proteomes" id="UP001220530">
    <property type="component" value="Chromosome"/>
</dbReference>
<gene>
    <name evidence="2" type="ORF">PSQ19_05950</name>
</gene>
<evidence type="ECO:0000313" key="3">
    <source>
        <dbReference type="Proteomes" id="UP001220530"/>
    </source>
</evidence>
<dbReference type="RefSeq" id="WP_282220000.1">
    <property type="nucleotide sequence ID" value="NZ_CP118246.1"/>
</dbReference>
<feature type="transmembrane region" description="Helical" evidence="1">
    <location>
        <begin position="12"/>
        <end position="29"/>
    </location>
</feature>
<dbReference type="EMBL" id="CP118246">
    <property type="protein sequence ID" value="WDR03610.1"/>
    <property type="molecule type" value="Genomic_DNA"/>
</dbReference>
<evidence type="ECO:0008006" key="4">
    <source>
        <dbReference type="Google" id="ProtNLM"/>
    </source>
</evidence>
<keyword evidence="1" id="KW-0472">Membrane</keyword>